<feature type="coiled-coil region" evidence="1">
    <location>
        <begin position="288"/>
        <end position="373"/>
    </location>
</feature>
<sequence length="850" mass="99150">MTESRMRAELLAGERQCVWLREDVARLTAHVERWKQAAKDIHLTQLLSEHTTHLERIVAMEDAKRISLQYEELCEQQELQQGFHAVCTAATFHEEKQAMLVELESATGQLQDIGCLLVEYCARNAFGRWLLFAHRNKERRTRKQMAAIAGVAASWLDSSTRLMTRVQDAKLHMLLFHMHQRTAWFVMAAELSATEAAARRSEMEKIRAQRNKQFFKEMKRYGTLCAAITENAANWCAGREGLWLEFCQEVCRAAAVTIKQAKRLLSTERSLMAEHVRVVVDNMHSITTDALEAQKERHETLLEELLQYQTFLESRIATAGVVEDVVEQKNVREEREAYEARIRREMAEMTGRVESLRAELRESNARRGEERRSHEEEMCALRSRLREQEEAAQQTTARMRSKHKHEMTELRAEMDKLRKMSVERRDALDGIVRQYERVLLSFQEELVGRRSAFLTAAEMLRDAERFSEELLHRSEVNLRQLLETRQHVDVRLRGGTLMAEELNELQKVHESEKAALMGALRNTQEQSEKACRQLREEREAYEARIRREMAEMTGRVESLRAELRESNARRGEERRSHEEEMCALRSRLREQEEAAQQTTARMRSKHKHEMTELRAEMDKLRKMSVERRDAEQGVPSYHEKQQQQQTHALQLEGKCYNCWLQEAEGRYTLLWEELQEMREVCRIIHGTLAAMSRKLFNASDFCSRIDFCQWVLSGLSQFAETVTAAVFRLLDEKSRLFLGCGVEFLRRERPGVTDWASLHALRGRSHHRCSGASPGVLAPLRRSVSTEEVTRSMVRYSKMLNEQRRKNDTRLSQIEVLVTRFDDLIERGRAVSQLEMSPRDSLELSMSRGR</sequence>
<feature type="coiled-coil region" evidence="1">
    <location>
        <begin position="517"/>
        <end position="576"/>
    </location>
</feature>
<evidence type="ECO:0000313" key="3">
    <source>
        <dbReference type="Proteomes" id="UP000017861"/>
    </source>
</evidence>
<evidence type="ECO:0000313" key="2">
    <source>
        <dbReference type="EMBL" id="ESS63600.1"/>
    </source>
</evidence>
<comment type="caution">
    <text evidence="2">The sequence shown here is derived from an EMBL/GenBank/DDBJ whole genome shotgun (WGS) entry which is preliminary data.</text>
</comment>
<keyword evidence="1" id="KW-0175">Coiled coil</keyword>
<dbReference type="Proteomes" id="UP000017861">
    <property type="component" value="Unassembled WGS sequence"/>
</dbReference>
<organism evidence="2 3">
    <name type="scientific">Trypanosoma cruzi Dm28c</name>
    <dbReference type="NCBI Taxonomy" id="1416333"/>
    <lineage>
        <taxon>Eukaryota</taxon>
        <taxon>Discoba</taxon>
        <taxon>Euglenozoa</taxon>
        <taxon>Kinetoplastea</taxon>
        <taxon>Metakinetoplastina</taxon>
        <taxon>Trypanosomatida</taxon>
        <taxon>Trypanosomatidae</taxon>
        <taxon>Trypanosoma</taxon>
        <taxon>Schizotrypanum</taxon>
    </lineage>
</organism>
<accession>V5AS41</accession>
<reference evidence="2 3" key="1">
    <citation type="journal article" date="2014" name="Genome Announc.">
        <title>Trypanosoma cruzi Clone Dm28c Draft Genome Sequence.</title>
        <authorList>
            <person name="Grisard E.C."/>
            <person name="Teixeira S.M."/>
            <person name="de Almeida L.G."/>
            <person name="Stoco P.H."/>
            <person name="Gerber A.L."/>
            <person name="Talavera-Lopez C."/>
            <person name="Lima O.C."/>
            <person name="Andersson B."/>
            <person name="de Vasconcelos A.T."/>
        </authorList>
    </citation>
    <scope>NUCLEOTIDE SEQUENCE [LARGE SCALE GENOMIC DNA]</scope>
    <source>
        <strain evidence="2 3">Dm28c</strain>
    </source>
</reference>
<dbReference type="VEuPathDB" id="TriTrypDB:TCDM_08580"/>
<protein>
    <submittedName>
        <fullName evidence="2">Uncharacterized protein</fullName>
    </submittedName>
</protein>
<evidence type="ECO:0000256" key="1">
    <source>
        <dbReference type="SAM" id="Coils"/>
    </source>
</evidence>
<dbReference type="AlphaFoldDB" id="V5AS41"/>
<dbReference type="OrthoDB" id="273749at2759"/>
<dbReference type="EMBL" id="AYLP01000121">
    <property type="protein sequence ID" value="ESS63600.1"/>
    <property type="molecule type" value="Genomic_DNA"/>
</dbReference>
<gene>
    <name evidence="2" type="ORF">TCDM_08580</name>
</gene>
<name>V5AS41_TRYCR</name>
<proteinExistence type="predicted"/>